<dbReference type="RefSeq" id="WP_156575164.1">
    <property type="nucleotide sequence ID" value="NZ_CP046415.1"/>
</dbReference>
<reference evidence="2 3" key="1">
    <citation type="submission" date="2019-11" db="EMBL/GenBank/DDBJ databases">
        <authorList>
            <person name="Zhang J."/>
            <person name="Sun C."/>
        </authorList>
    </citation>
    <scope>NUCLEOTIDE SEQUENCE [LARGE SCALE GENOMIC DNA]</scope>
    <source>
        <strain evidence="3">sp2</strain>
    </source>
</reference>
<gene>
    <name evidence="2" type="ORF">GM160_11230</name>
</gene>
<evidence type="ECO:0000256" key="1">
    <source>
        <dbReference type="SAM" id="Phobius"/>
    </source>
</evidence>
<accession>A0A6I6DC80</accession>
<feature type="transmembrane region" description="Helical" evidence="1">
    <location>
        <begin position="20"/>
        <end position="44"/>
    </location>
</feature>
<keyword evidence="1" id="KW-1133">Transmembrane helix</keyword>
<evidence type="ECO:0000313" key="3">
    <source>
        <dbReference type="Proteomes" id="UP000427716"/>
    </source>
</evidence>
<dbReference type="AlphaFoldDB" id="A0A6I6DC80"/>
<keyword evidence="1" id="KW-0812">Transmembrane</keyword>
<proteinExistence type="predicted"/>
<keyword evidence="1" id="KW-0472">Membrane</keyword>
<dbReference type="Proteomes" id="UP000427716">
    <property type="component" value="Chromosome"/>
</dbReference>
<sequence>MARHNNVVLKMKTVIGRDQVYHFSIMLPAFAFSMASFAPIWMVGVSPTSVAVGVLLSPLSVLFAFLTWKLFLIRNKVIELSDEGILVEGRKDIFYRWDEIRDFTFTRRWVGVLLKDREERVGFWRSLARGLAGGGEPLADLWLYEGKPDDIKAILRAALRDKMDL</sequence>
<protein>
    <submittedName>
        <fullName evidence="2">Uncharacterized protein</fullName>
    </submittedName>
</protein>
<keyword evidence="3" id="KW-1185">Reference proteome</keyword>
<dbReference type="EMBL" id="CP046415">
    <property type="protein sequence ID" value="QGT79402.1"/>
    <property type="molecule type" value="Genomic_DNA"/>
</dbReference>
<evidence type="ECO:0000313" key="2">
    <source>
        <dbReference type="EMBL" id="QGT79402.1"/>
    </source>
</evidence>
<name>A0A6I6DC80_9GAMM</name>
<dbReference type="KEGG" id="ghl:GM160_11230"/>
<organism evidence="2 3">
    <name type="scientific">Guyparkeria halophila</name>
    <dbReference type="NCBI Taxonomy" id="47960"/>
    <lineage>
        <taxon>Bacteria</taxon>
        <taxon>Pseudomonadati</taxon>
        <taxon>Pseudomonadota</taxon>
        <taxon>Gammaproteobacteria</taxon>
        <taxon>Chromatiales</taxon>
        <taxon>Thioalkalibacteraceae</taxon>
        <taxon>Guyparkeria</taxon>
    </lineage>
</organism>
<feature type="transmembrane region" description="Helical" evidence="1">
    <location>
        <begin position="50"/>
        <end position="71"/>
    </location>
</feature>